<keyword evidence="2" id="KW-1185">Reference proteome</keyword>
<dbReference type="EMBL" id="JAACJL010000060">
    <property type="protein sequence ID" value="KAF4609642.1"/>
    <property type="molecule type" value="Genomic_DNA"/>
</dbReference>
<gene>
    <name evidence="1" type="ORF">D9613_011945</name>
</gene>
<name>A0A8H4VHR7_9AGAR</name>
<reference evidence="1 2" key="1">
    <citation type="submission" date="2019-12" db="EMBL/GenBank/DDBJ databases">
        <authorList>
            <person name="Floudas D."/>
            <person name="Bentzer J."/>
            <person name="Ahren D."/>
            <person name="Johansson T."/>
            <person name="Persson P."/>
            <person name="Tunlid A."/>
        </authorList>
    </citation>
    <scope>NUCLEOTIDE SEQUENCE [LARGE SCALE GENOMIC DNA]</scope>
    <source>
        <strain evidence="1 2">CBS 102.39</strain>
    </source>
</reference>
<dbReference type="AlphaFoldDB" id="A0A8H4VHR7"/>
<evidence type="ECO:0000313" key="2">
    <source>
        <dbReference type="Proteomes" id="UP000521872"/>
    </source>
</evidence>
<proteinExistence type="predicted"/>
<protein>
    <submittedName>
        <fullName evidence="1">Uncharacterized protein</fullName>
    </submittedName>
</protein>
<sequence length="58" mass="6344">MAFSVTRCLVSVPNLSQHFAQIGPSEVLIAKDSEGFFIGPEGKLTRSPTIQWPISPEE</sequence>
<comment type="caution">
    <text evidence="1">The sequence shown here is derived from an EMBL/GenBank/DDBJ whole genome shotgun (WGS) entry which is preliminary data.</text>
</comment>
<dbReference type="Proteomes" id="UP000521872">
    <property type="component" value="Unassembled WGS sequence"/>
</dbReference>
<accession>A0A8H4VHR7</accession>
<evidence type="ECO:0000313" key="1">
    <source>
        <dbReference type="EMBL" id="KAF4609642.1"/>
    </source>
</evidence>
<organism evidence="1 2">
    <name type="scientific">Agrocybe pediades</name>
    <dbReference type="NCBI Taxonomy" id="84607"/>
    <lineage>
        <taxon>Eukaryota</taxon>
        <taxon>Fungi</taxon>
        <taxon>Dikarya</taxon>
        <taxon>Basidiomycota</taxon>
        <taxon>Agaricomycotina</taxon>
        <taxon>Agaricomycetes</taxon>
        <taxon>Agaricomycetidae</taxon>
        <taxon>Agaricales</taxon>
        <taxon>Agaricineae</taxon>
        <taxon>Strophariaceae</taxon>
        <taxon>Agrocybe</taxon>
    </lineage>
</organism>